<gene>
    <name evidence="1" type="ORF">TCT1_08500</name>
</gene>
<keyword evidence="2" id="KW-1185">Reference proteome</keyword>
<proteinExistence type="predicted"/>
<organism evidence="1 2">
    <name type="scientific">Xenorhabdus taiwanensis</name>
    <dbReference type="NCBI Taxonomy" id="3085177"/>
    <lineage>
        <taxon>Bacteria</taxon>
        <taxon>Pseudomonadati</taxon>
        <taxon>Pseudomonadota</taxon>
        <taxon>Gammaproteobacteria</taxon>
        <taxon>Enterobacterales</taxon>
        <taxon>Morganellaceae</taxon>
        <taxon>Xenorhabdus</taxon>
    </lineage>
</organism>
<sequence>MQNPEQPLSINQPIHPKDGAIQGMATLTLPLKVASGSRAAPALTRYQPRIVSDFNRLGY</sequence>
<protein>
    <submittedName>
        <fullName evidence="1">Uncharacterized protein</fullName>
    </submittedName>
</protein>
<evidence type="ECO:0000313" key="1">
    <source>
        <dbReference type="EMBL" id="BET95929.1"/>
    </source>
</evidence>
<dbReference type="RefSeq" id="WP_374052800.1">
    <property type="nucleotide sequence ID" value="NZ_AP028978.1"/>
</dbReference>
<accession>A0ABM8JTB5</accession>
<name>A0ABM8JTB5_9GAMM</name>
<dbReference type="EMBL" id="AP028978">
    <property type="protein sequence ID" value="BET95929.1"/>
    <property type="molecule type" value="Genomic_DNA"/>
</dbReference>
<evidence type="ECO:0000313" key="2">
    <source>
        <dbReference type="Proteomes" id="UP001529514"/>
    </source>
</evidence>
<reference evidence="1 2" key="1">
    <citation type="submission" date="2023-10" db="EMBL/GenBank/DDBJ databases">
        <title>Xenorhabdus taiwanensis sp. nov., a symbiotic bacterium associated with the entomopathogenic nematode Steinernema taiwanensis.</title>
        <authorList>
            <person name="Tseng C.T."/>
            <person name="Shu H.Y."/>
            <person name="Chen M.H."/>
            <person name="Fang Y.J."/>
            <person name="Wu T.L."/>
            <person name="Lin Y.C."/>
            <person name="Huang C.J."/>
        </authorList>
    </citation>
    <scope>NUCLEOTIDE SEQUENCE [LARGE SCALE GENOMIC DNA]</scope>
    <source>
        <strain evidence="1 2">TCT-1</strain>
    </source>
</reference>
<dbReference type="Proteomes" id="UP001529514">
    <property type="component" value="Chromosome"/>
</dbReference>